<evidence type="ECO:0000313" key="2">
    <source>
        <dbReference type="Proteomes" id="UP001178508"/>
    </source>
</evidence>
<evidence type="ECO:0000313" key="1">
    <source>
        <dbReference type="EMBL" id="CAJ1087276.1"/>
    </source>
</evidence>
<keyword evidence="2" id="KW-1185">Reference proteome</keyword>
<reference evidence="1" key="1">
    <citation type="submission" date="2023-08" db="EMBL/GenBank/DDBJ databases">
        <authorList>
            <person name="Alioto T."/>
            <person name="Alioto T."/>
            <person name="Gomez Garrido J."/>
        </authorList>
    </citation>
    <scope>NUCLEOTIDE SEQUENCE</scope>
</reference>
<dbReference type="SUPFAM" id="SSF56219">
    <property type="entry name" value="DNase I-like"/>
    <property type="match status" value="1"/>
</dbReference>
<dbReference type="AlphaFoldDB" id="A0AAV1HN52"/>
<accession>A0AAV1HN52</accession>
<proteinExistence type="predicted"/>
<dbReference type="Gene3D" id="3.60.10.10">
    <property type="entry name" value="Endonuclease/exonuclease/phosphatase"/>
    <property type="match status" value="1"/>
</dbReference>
<dbReference type="EMBL" id="OY660887">
    <property type="protein sequence ID" value="CAJ1087276.1"/>
    <property type="molecule type" value="Genomic_DNA"/>
</dbReference>
<dbReference type="InterPro" id="IPR036691">
    <property type="entry name" value="Endo/exonu/phosph_ase_sf"/>
</dbReference>
<dbReference type="Proteomes" id="UP001178508">
    <property type="component" value="Chromosome 24"/>
</dbReference>
<sequence length="105" mass="11958">MGPIVDPSQPIGRVTTTDESLQQEVRSAKACLLWPKTKIRLGAWNVRTMYETSKLAQVVSEMRRYKLDILGISECYWTRSGRHTINDGSVILHSGHKDNTVMVWL</sequence>
<name>A0AAV1HN52_XYRNO</name>
<gene>
    <name evidence="1" type="ORF">XNOV1_A022798</name>
</gene>
<organism evidence="1 2">
    <name type="scientific">Xyrichtys novacula</name>
    <name type="common">Pearly razorfish</name>
    <name type="synonym">Hemipteronotus novacula</name>
    <dbReference type="NCBI Taxonomy" id="13765"/>
    <lineage>
        <taxon>Eukaryota</taxon>
        <taxon>Metazoa</taxon>
        <taxon>Chordata</taxon>
        <taxon>Craniata</taxon>
        <taxon>Vertebrata</taxon>
        <taxon>Euteleostomi</taxon>
        <taxon>Actinopterygii</taxon>
        <taxon>Neopterygii</taxon>
        <taxon>Teleostei</taxon>
        <taxon>Neoteleostei</taxon>
        <taxon>Acanthomorphata</taxon>
        <taxon>Eupercaria</taxon>
        <taxon>Labriformes</taxon>
        <taxon>Labridae</taxon>
        <taxon>Xyrichtys</taxon>
    </lineage>
</organism>
<protein>
    <submittedName>
        <fullName evidence="1">Craniofacial development protein 2-like</fullName>
    </submittedName>
</protein>